<dbReference type="Proteomes" id="UP000673821">
    <property type="component" value="Unassembled WGS sequence"/>
</dbReference>
<protein>
    <submittedName>
        <fullName evidence="1">Uncharacterized protein</fullName>
    </submittedName>
</protein>
<sequence>MSWSNSSDTRTCADLLTYLVVSQLIRRRLTGKWLTAQHVVQCTHLWMCVNGRIDLLQRVALGSCAQALAMNVMQVSKVRFDAKTLRDAFVDHVHLDYQSRAVVEVYHACTVHITSGSRFSDRRAKRDRL</sequence>
<proteinExistence type="predicted"/>
<accession>A0ABM8SPS3</accession>
<comment type="caution">
    <text evidence="1">The sequence shown here is derived from an EMBL/GenBank/DDBJ whole genome shotgun (WGS) entry which is preliminary data.</text>
</comment>
<evidence type="ECO:0000313" key="2">
    <source>
        <dbReference type="Proteomes" id="UP000673821"/>
    </source>
</evidence>
<reference evidence="1 2" key="1">
    <citation type="submission" date="2021-02" db="EMBL/GenBank/DDBJ databases">
        <authorList>
            <person name="Vanwijnsberghe S."/>
        </authorList>
    </citation>
    <scope>NUCLEOTIDE SEQUENCE [LARGE SCALE GENOMIC DNA]</scope>
    <source>
        <strain evidence="1 2">R-69776</strain>
    </source>
</reference>
<gene>
    <name evidence="1" type="ORF">R69776_06324</name>
</gene>
<organism evidence="1 2">
    <name type="scientific">Paraburkholderia nemoris</name>
    <dbReference type="NCBI Taxonomy" id="2793076"/>
    <lineage>
        <taxon>Bacteria</taxon>
        <taxon>Pseudomonadati</taxon>
        <taxon>Pseudomonadota</taxon>
        <taxon>Betaproteobacteria</taxon>
        <taxon>Burkholderiales</taxon>
        <taxon>Burkholderiaceae</taxon>
        <taxon>Paraburkholderia</taxon>
    </lineage>
</organism>
<dbReference type="EMBL" id="CAJNBH010000023">
    <property type="protein sequence ID" value="CAE6824686.1"/>
    <property type="molecule type" value="Genomic_DNA"/>
</dbReference>
<keyword evidence="2" id="KW-1185">Reference proteome</keyword>
<name>A0ABM8SPS3_9BURK</name>
<evidence type="ECO:0000313" key="1">
    <source>
        <dbReference type="EMBL" id="CAE6824686.1"/>
    </source>
</evidence>